<sequence>MEREVWKSLKDVVECGDNYEVSTLGSIRNNVTLRILKPYTMKDYKRIKIAKDNKKKSYLLHRLVALAFIDNPLNHPEVNHKDGNKSNNTLTNLEWCTRTDNLKHAYATNLKSHEGERHPRATVTDAQAVEIKEMIQNGYTTKEIMVKYGVSKYTVSRIKTGVTWKHIS</sequence>
<dbReference type="Proteomes" id="UP000223534">
    <property type="component" value="Segment"/>
</dbReference>
<proteinExistence type="predicted"/>
<evidence type="ECO:0000313" key="2">
    <source>
        <dbReference type="EMBL" id="ASZ75952.1"/>
    </source>
</evidence>
<name>A0A249XVI6_9CAUD</name>
<dbReference type="Gene3D" id="3.90.75.20">
    <property type="match status" value="1"/>
</dbReference>
<dbReference type="SMART" id="SM00507">
    <property type="entry name" value="HNHc"/>
    <property type="match status" value="1"/>
</dbReference>
<keyword evidence="2" id="KW-0378">Hydrolase</keyword>
<protein>
    <submittedName>
        <fullName evidence="2">HNH homing endonuclease</fullName>
    </submittedName>
</protein>
<organism evidence="2 3">
    <name type="scientific">Bacillus phage Taffo16</name>
    <dbReference type="NCBI Taxonomy" id="2030094"/>
    <lineage>
        <taxon>Viruses</taxon>
        <taxon>Duplodnaviria</taxon>
        <taxon>Heunggongvirae</taxon>
        <taxon>Uroviricota</taxon>
        <taxon>Caudoviricetes</taxon>
        <taxon>Herelleviridae</taxon>
        <taxon>Bastillevirinae</taxon>
        <taxon>Bequatrovirus</taxon>
        <taxon>Bequatrovirus riley</taxon>
    </lineage>
</organism>
<evidence type="ECO:0000313" key="3">
    <source>
        <dbReference type="Proteomes" id="UP000223534"/>
    </source>
</evidence>
<reference evidence="3" key="1">
    <citation type="submission" date="2017-08" db="EMBL/GenBank/DDBJ databases">
        <authorList>
            <person name="Puglisi K.M."/>
            <person name="Abker F."/>
            <person name="Adetunja A."/>
            <person name="Azinge I."/>
            <person name="Baskerville V."/>
            <person name="Brown C."/>
            <person name="Cabassa I."/>
            <person name="Cannady D."/>
            <person name="Duran G."/>
            <person name="Franklin M."/>
            <person name="Kontchou K."/>
            <person name="Kelly K."/>
            <person name="Mohamed A."/>
            <person name="Okusolubo T."/>
            <person name="Oriala D."/>
            <person name="Shrestha A."/>
            <person name="Song A."/>
            <person name="Spruill R."/>
            <person name="Williams K."/>
            <person name="Nunn R."/>
            <person name="Johnson A."/>
            <person name="Erill I."/>
            <person name="Caruso S.M."/>
        </authorList>
    </citation>
    <scope>NUCLEOTIDE SEQUENCE [LARGE SCALE GENOMIC DNA]</scope>
</reference>
<dbReference type="EMBL" id="MF765814">
    <property type="protein sequence ID" value="ASZ75952.1"/>
    <property type="molecule type" value="Genomic_DNA"/>
</dbReference>
<keyword evidence="2" id="KW-0255">Endonuclease</keyword>
<dbReference type="Gene3D" id="1.10.10.60">
    <property type="entry name" value="Homeodomain-like"/>
    <property type="match status" value="1"/>
</dbReference>
<feature type="domain" description="HNH nuclease" evidence="1">
    <location>
        <begin position="54"/>
        <end position="102"/>
    </location>
</feature>
<dbReference type="GO" id="GO:0004519">
    <property type="term" value="F:endonuclease activity"/>
    <property type="evidence" value="ECO:0007669"/>
    <property type="project" value="UniProtKB-KW"/>
</dbReference>
<gene>
    <name evidence="2" type="ORF">TAFFO16_219</name>
</gene>
<evidence type="ECO:0000259" key="1">
    <source>
        <dbReference type="SMART" id="SM00507"/>
    </source>
</evidence>
<dbReference type="SUPFAM" id="SSF54060">
    <property type="entry name" value="His-Me finger endonucleases"/>
    <property type="match status" value="1"/>
</dbReference>
<accession>A0A249XVI6</accession>
<dbReference type="Pfam" id="PF13392">
    <property type="entry name" value="HNH_3"/>
    <property type="match status" value="1"/>
</dbReference>
<dbReference type="InterPro" id="IPR003615">
    <property type="entry name" value="HNH_nuc"/>
</dbReference>
<keyword evidence="2" id="KW-0540">Nuclease</keyword>
<dbReference type="InterPro" id="IPR044925">
    <property type="entry name" value="His-Me_finger_sf"/>
</dbReference>